<dbReference type="EC" id="2.8.1.7" evidence="3"/>
<name>A0A916SV48_9SPHN</name>
<dbReference type="InterPro" id="IPR015422">
    <property type="entry name" value="PyrdxlP-dep_Trfase_small"/>
</dbReference>
<gene>
    <name evidence="8" type="ORF">GCM10011380_05130</name>
</gene>
<reference evidence="8" key="2">
    <citation type="submission" date="2020-09" db="EMBL/GenBank/DDBJ databases">
        <authorList>
            <person name="Sun Q."/>
            <person name="Zhou Y."/>
        </authorList>
    </citation>
    <scope>NUCLEOTIDE SEQUENCE</scope>
    <source>
        <strain evidence="8">CGMCC 1.15330</strain>
    </source>
</reference>
<keyword evidence="5" id="KW-0663">Pyridoxal phosphate</keyword>
<comment type="caution">
    <text evidence="8">The sequence shown here is derived from an EMBL/GenBank/DDBJ whole genome shotgun (WGS) entry which is preliminary data.</text>
</comment>
<dbReference type="GO" id="GO:0006534">
    <property type="term" value="P:cysteine metabolic process"/>
    <property type="evidence" value="ECO:0007669"/>
    <property type="project" value="InterPro"/>
</dbReference>
<evidence type="ECO:0000256" key="6">
    <source>
        <dbReference type="ARBA" id="ARBA00050776"/>
    </source>
</evidence>
<evidence type="ECO:0000256" key="2">
    <source>
        <dbReference type="ARBA" id="ARBA00010447"/>
    </source>
</evidence>
<dbReference type="Gene3D" id="3.40.640.10">
    <property type="entry name" value="Type I PLP-dependent aspartate aminotransferase-like (Major domain)"/>
    <property type="match status" value="1"/>
</dbReference>
<keyword evidence="4" id="KW-0808">Transferase</keyword>
<evidence type="ECO:0000313" key="9">
    <source>
        <dbReference type="Proteomes" id="UP000623067"/>
    </source>
</evidence>
<evidence type="ECO:0000259" key="7">
    <source>
        <dbReference type="Pfam" id="PF00266"/>
    </source>
</evidence>
<feature type="domain" description="Aminotransferase class V" evidence="7">
    <location>
        <begin position="21"/>
        <end position="388"/>
    </location>
</feature>
<dbReference type="PANTHER" id="PTHR43586">
    <property type="entry name" value="CYSTEINE DESULFURASE"/>
    <property type="match status" value="1"/>
</dbReference>
<keyword evidence="9" id="KW-1185">Reference proteome</keyword>
<evidence type="ECO:0000313" key="8">
    <source>
        <dbReference type="EMBL" id="GGB18520.1"/>
    </source>
</evidence>
<dbReference type="EMBL" id="BMIH01000001">
    <property type="protein sequence ID" value="GGB18520.1"/>
    <property type="molecule type" value="Genomic_DNA"/>
</dbReference>
<accession>A0A916SV48</accession>
<reference evidence="8" key="1">
    <citation type="journal article" date="2014" name="Int. J. Syst. Evol. Microbiol.">
        <title>Complete genome sequence of Corynebacterium casei LMG S-19264T (=DSM 44701T), isolated from a smear-ripened cheese.</title>
        <authorList>
            <consortium name="US DOE Joint Genome Institute (JGI-PGF)"/>
            <person name="Walter F."/>
            <person name="Albersmeier A."/>
            <person name="Kalinowski J."/>
            <person name="Ruckert C."/>
        </authorList>
    </citation>
    <scope>NUCLEOTIDE SEQUENCE</scope>
    <source>
        <strain evidence="8">CGMCC 1.15330</strain>
    </source>
</reference>
<dbReference type="InterPro" id="IPR015421">
    <property type="entry name" value="PyrdxlP-dep_Trfase_major"/>
</dbReference>
<evidence type="ECO:0000256" key="3">
    <source>
        <dbReference type="ARBA" id="ARBA00012239"/>
    </source>
</evidence>
<dbReference type="AlphaFoldDB" id="A0A916SV48"/>
<dbReference type="NCBIfam" id="TIGR01979">
    <property type="entry name" value="sufS"/>
    <property type="match status" value="1"/>
</dbReference>
<dbReference type="Proteomes" id="UP000623067">
    <property type="component" value="Unassembled WGS sequence"/>
</dbReference>
<dbReference type="InterPro" id="IPR010970">
    <property type="entry name" value="Cys_dSase_SufS"/>
</dbReference>
<protein>
    <recommendedName>
        <fullName evidence="3">cysteine desulfurase</fullName>
        <ecNumber evidence="3">2.8.1.7</ecNumber>
    </recommendedName>
</protein>
<dbReference type="SUPFAM" id="SSF53383">
    <property type="entry name" value="PLP-dependent transferases"/>
    <property type="match status" value="1"/>
</dbReference>
<evidence type="ECO:0000256" key="1">
    <source>
        <dbReference type="ARBA" id="ARBA00001933"/>
    </source>
</evidence>
<dbReference type="GO" id="GO:0030170">
    <property type="term" value="F:pyridoxal phosphate binding"/>
    <property type="evidence" value="ECO:0007669"/>
    <property type="project" value="InterPro"/>
</dbReference>
<comment type="cofactor">
    <cofactor evidence="1">
        <name>pyridoxal 5'-phosphate</name>
        <dbReference type="ChEBI" id="CHEBI:597326"/>
    </cofactor>
</comment>
<evidence type="ECO:0000256" key="5">
    <source>
        <dbReference type="ARBA" id="ARBA00022898"/>
    </source>
</evidence>
<dbReference type="Pfam" id="PF00266">
    <property type="entry name" value="Aminotran_5"/>
    <property type="match status" value="1"/>
</dbReference>
<dbReference type="Gene3D" id="3.90.1150.10">
    <property type="entry name" value="Aspartate Aminotransferase, domain 1"/>
    <property type="match status" value="1"/>
</dbReference>
<comment type="catalytic activity">
    <reaction evidence="6">
        <text>(sulfur carrier)-H + L-cysteine = (sulfur carrier)-SH + L-alanine</text>
        <dbReference type="Rhea" id="RHEA:43892"/>
        <dbReference type="Rhea" id="RHEA-COMP:14737"/>
        <dbReference type="Rhea" id="RHEA-COMP:14739"/>
        <dbReference type="ChEBI" id="CHEBI:29917"/>
        <dbReference type="ChEBI" id="CHEBI:35235"/>
        <dbReference type="ChEBI" id="CHEBI:57972"/>
        <dbReference type="ChEBI" id="CHEBI:64428"/>
        <dbReference type="EC" id="2.8.1.7"/>
    </reaction>
</comment>
<dbReference type="InterPro" id="IPR015424">
    <property type="entry name" value="PyrdxlP-dep_Trfase"/>
</dbReference>
<dbReference type="InterPro" id="IPR000192">
    <property type="entry name" value="Aminotrans_V_dom"/>
</dbReference>
<dbReference type="RefSeq" id="WP_188657088.1">
    <property type="nucleotide sequence ID" value="NZ_BMIH01000001.1"/>
</dbReference>
<proteinExistence type="inferred from homology"/>
<organism evidence="8 9">
    <name type="scientific">Sphingomonas metalli</name>
    <dbReference type="NCBI Taxonomy" id="1779358"/>
    <lineage>
        <taxon>Bacteria</taxon>
        <taxon>Pseudomonadati</taxon>
        <taxon>Pseudomonadota</taxon>
        <taxon>Alphaproteobacteria</taxon>
        <taxon>Sphingomonadales</taxon>
        <taxon>Sphingomonadaceae</taxon>
        <taxon>Sphingomonas</taxon>
    </lineage>
</organism>
<comment type="similarity">
    <text evidence="2">Belongs to the class-V pyridoxal-phosphate-dependent aminotransferase family. Csd subfamily.</text>
</comment>
<dbReference type="PANTHER" id="PTHR43586:SF8">
    <property type="entry name" value="CYSTEINE DESULFURASE 1, CHLOROPLASTIC"/>
    <property type="match status" value="1"/>
</dbReference>
<sequence length="400" mass="42078">MATRPLDTLADFPAIPAGWAYLDTAATAQKPQVVVDAIARAYGETYATVHRGVYQRSADMTLAYEAARARVARFIGAGSPDEIVFVRGATEGINLVAQCWAGTVLKPGDRIMLSLLEHHSNIVPWQMVAERTGAAIDVAPLTADGRIDLDAMAAMLTERHKLVALAHVSNVLGSILDVPAAAALAHRVGAKLLVDGCQAVPRLPVDVAAMGADFYVFSGHKLYGPTGIGVLWGRPELLDAMPPWQGGGAMIDRVTFEKTTYAPPPGRFEAGTPHIVGALGLHAAIDYVDAIGLPTIHAHESALVAQAREGLGAINSVRLFGPDDSAGIVSFAIEGVHPHDIGTILDESRVAIRAGHHCAQPLMDALGLPATARASFGVYNGPEDVAALVKGVERVTRIFG</sequence>
<evidence type="ECO:0000256" key="4">
    <source>
        <dbReference type="ARBA" id="ARBA00022679"/>
    </source>
</evidence>
<dbReference type="CDD" id="cd06453">
    <property type="entry name" value="SufS_like"/>
    <property type="match status" value="1"/>
</dbReference>
<dbReference type="GO" id="GO:0031071">
    <property type="term" value="F:cysteine desulfurase activity"/>
    <property type="evidence" value="ECO:0007669"/>
    <property type="project" value="UniProtKB-EC"/>
</dbReference>